<dbReference type="PANTHER" id="PTHR10814:SF2">
    <property type="entry name" value="TRANSDUCIN-LIKE ENHANCER PROTEIN 6"/>
    <property type="match status" value="1"/>
</dbReference>
<dbReference type="PANTHER" id="PTHR10814">
    <property type="entry name" value="TRANSDUCIN-LIKE ENHANCER PROTEIN"/>
    <property type="match status" value="1"/>
</dbReference>
<dbReference type="GO" id="GO:0003714">
    <property type="term" value="F:transcription corepressor activity"/>
    <property type="evidence" value="ECO:0007669"/>
    <property type="project" value="TreeGrafter"/>
</dbReference>
<dbReference type="Pfam" id="PF00400">
    <property type="entry name" value="WD40"/>
    <property type="match status" value="3"/>
</dbReference>
<dbReference type="Gene3D" id="2.130.10.10">
    <property type="entry name" value="YVTN repeat-like/Quinoprotein amine dehydrogenase"/>
    <property type="match status" value="1"/>
</dbReference>
<accession>A0A8C4N5X0</accession>
<dbReference type="GO" id="GO:0140089">
    <property type="term" value="P:protein storage"/>
    <property type="evidence" value="ECO:0007669"/>
    <property type="project" value="UniProtKB-ARBA"/>
</dbReference>
<evidence type="ECO:0000256" key="4">
    <source>
        <dbReference type="ARBA" id="ARBA00022490"/>
    </source>
</evidence>
<dbReference type="GO" id="GO:0090090">
    <property type="term" value="P:negative regulation of canonical Wnt signaling pathway"/>
    <property type="evidence" value="ECO:0007669"/>
    <property type="project" value="TreeGrafter"/>
</dbReference>
<evidence type="ECO:0000256" key="6">
    <source>
        <dbReference type="ARBA" id="ARBA00022574"/>
    </source>
</evidence>
<evidence type="ECO:0000256" key="1">
    <source>
        <dbReference type="ARBA" id="ARBA00004123"/>
    </source>
</evidence>
<dbReference type="GO" id="GO:0140095">
    <property type="term" value="C:cytoplasmic lattice"/>
    <property type="evidence" value="ECO:0007669"/>
    <property type="project" value="UniProtKB-ARBA"/>
</dbReference>
<evidence type="ECO:0000313" key="15">
    <source>
        <dbReference type="Ensembl" id="ENSEASP00005032386.1"/>
    </source>
</evidence>
<dbReference type="InterPro" id="IPR009146">
    <property type="entry name" value="Groucho_enhance"/>
</dbReference>
<dbReference type="GO" id="GO:0106333">
    <property type="term" value="C:subcortical maternal complex"/>
    <property type="evidence" value="ECO:0007669"/>
    <property type="project" value="UniProtKB-ARBA"/>
</dbReference>
<keyword evidence="4" id="KW-0963">Cytoplasm</keyword>
<dbReference type="InterPro" id="IPR015943">
    <property type="entry name" value="WD40/YVTN_repeat-like_dom_sf"/>
</dbReference>
<evidence type="ECO:0000256" key="7">
    <source>
        <dbReference type="ARBA" id="ARBA00022737"/>
    </source>
</evidence>
<dbReference type="GO" id="GO:0005667">
    <property type="term" value="C:transcription regulator complex"/>
    <property type="evidence" value="ECO:0007669"/>
    <property type="project" value="TreeGrafter"/>
</dbReference>
<sequence length="593" mass="65553">MLSVGQRALRYHASTPKPGKGPSYTQIRARRFKVECVPILHKGTGSHERDSCPWLSDCGGSAGVTFPAPGRKLPADHGDLRPASGLPSGGGRILGPRGGRGQARDKGHVLVPLTTPCFQLQDSQVCPGEQAEQDSWRPASFEASWPPGGKTLRPSSLQGPHFEDVVTSRSSDWLQQLDGAPVRQLDGQPSWDPEPRFWQDVLTEQLWQMFACAHDRVDQPRHRSECPRGRGERGGLRPRRGTARAELVILHLPFLLPLLVTPRPPLPRCWEPEDFEDTWKRPDASPWQSKKLAVPHRMEKMRTLNHGEPVLATAVSSFTRHAFTCARGGVKVWSLTGQVVEDRFPESHLRVQTQGAYLRTCLLFSNSTTLLTGGHHLAGVSVWDLTAPSLHVRDELPCTGLTCQALAANPVDSLAFAGFTDGTVRIWDLRDQSVVRDLPGPPNGAKSIAVKDQNVWTGGLDACLRCWDLRAAREPQEYQFESQIMSLSPSPRQDWLLLGMANGQQWLQPTSGGQKHLVGYKDSTILGLKFSPFGQWWVSVGMDDLVSIYSMPTGTMVFQIPETSSIMCCDVSPNNRLIVTGSRDHASVYQITY</sequence>
<evidence type="ECO:0000256" key="10">
    <source>
        <dbReference type="ARBA" id="ARBA00023242"/>
    </source>
</evidence>
<dbReference type="SMART" id="SM00320">
    <property type="entry name" value="WD40"/>
    <property type="match status" value="5"/>
</dbReference>
<dbReference type="SUPFAM" id="SSF50978">
    <property type="entry name" value="WD40 repeat-like"/>
    <property type="match status" value="1"/>
</dbReference>
<name>A0A8C4N5X0_EQUAS</name>
<dbReference type="OMA" id="KEELPCA"/>
<keyword evidence="9" id="KW-0804">Transcription</keyword>
<dbReference type="Ensembl" id="ENSEAST00005035269.1">
    <property type="protein sequence ID" value="ENSEASP00005032386.1"/>
    <property type="gene ID" value="ENSEASG00005022077.1"/>
</dbReference>
<evidence type="ECO:0000256" key="2">
    <source>
        <dbReference type="ARBA" id="ARBA00004496"/>
    </source>
</evidence>
<dbReference type="GO" id="GO:0005634">
    <property type="term" value="C:nucleus"/>
    <property type="evidence" value="ECO:0007669"/>
    <property type="project" value="UniProtKB-SubCell"/>
</dbReference>
<dbReference type="GO" id="GO:0032502">
    <property type="term" value="P:developmental process"/>
    <property type="evidence" value="ECO:0007669"/>
    <property type="project" value="UniProtKB-ARBA"/>
</dbReference>
<dbReference type="FunFam" id="2.130.10.10:FF:000546">
    <property type="entry name" value="TLE family member 6, subcortical maternal complex member"/>
    <property type="match status" value="1"/>
</dbReference>
<keyword evidence="7" id="KW-0677">Repeat</keyword>
<dbReference type="InterPro" id="IPR001680">
    <property type="entry name" value="WD40_rpt"/>
</dbReference>
<comment type="subcellular location">
    <subcellularLocation>
        <location evidence="2">Cytoplasm</location>
    </subcellularLocation>
    <subcellularLocation>
        <location evidence="1">Nucleus</location>
    </subcellularLocation>
</comment>
<comment type="subunit">
    <text evidence="12">Homodimers. Component of the subcortical maternal complex (SCMC), at least composed of NLRP5, KHDC3, OOEP, and TLE6. Within the complex, interacts with NLRP5, KHDC3 and OOEP. The SCMC may facilitate translocation of its components between the nuclear and cytoplasmic compartments. As part of the SCMC interacts with the SCMC-associated protein ZBED3. As part of the SCMC interacts with the SCMC-associated protein NLRP4F. As part of the SCMC interacts with the SCMC-associated protein CFL1/Cofilin-1. Interacts with FOXG1/BF-1; the interaction inhibits TLE1 interaction with FOXG1/BF-1. Interacts with NFATC1. Interacts with PAX6.</text>
</comment>
<evidence type="ECO:0000256" key="8">
    <source>
        <dbReference type="ARBA" id="ARBA00023015"/>
    </source>
</evidence>
<reference evidence="15" key="1">
    <citation type="submission" date="2023-03" db="UniProtKB">
        <authorList>
            <consortium name="Ensembl"/>
        </authorList>
    </citation>
    <scope>IDENTIFICATION</scope>
</reference>
<keyword evidence="5" id="KW-0597">Phosphoprotein</keyword>
<proteinExistence type="inferred from homology"/>
<feature type="repeat" description="WD" evidence="13">
    <location>
        <begin position="405"/>
        <end position="437"/>
    </location>
</feature>
<comment type="similarity">
    <text evidence="3">Belongs to the WD repeat Groucho/TLE family.</text>
</comment>
<feature type="compositionally biased region" description="Gly residues" evidence="14">
    <location>
        <begin position="87"/>
        <end position="101"/>
    </location>
</feature>
<evidence type="ECO:0000256" key="14">
    <source>
        <dbReference type="SAM" id="MobiDB-lite"/>
    </source>
</evidence>
<dbReference type="GO" id="GO:0140094">
    <property type="term" value="F:structural constituent of cytoplasmic lattice"/>
    <property type="evidence" value="ECO:0007669"/>
    <property type="project" value="UniProtKB-ARBA"/>
</dbReference>
<keyword evidence="10" id="KW-0539">Nucleus</keyword>
<evidence type="ECO:0000256" key="11">
    <source>
        <dbReference type="ARBA" id="ARBA00073393"/>
    </source>
</evidence>
<dbReference type="AlphaFoldDB" id="A0A8C4N5X0"/>
<gene>
    <name evidence="15" type="primary">TLE6</name>
</gene>
<dbReference type="PROSITE" id="PS50082">
    <property type="entry name" value="WD_REPEATS_2"/>
    <property type="match status" value="1"/>
</dbReference>
<feature type="region of interest" description="Disordered" evidence="14">
    <location>
        <begin position="220"/>
        <end position="239"/>
    </location>
</feature>
<protein>
    <recommendedName>
        <fullName evidence="11">Transducin-like enhancer protein 6</fullName>
    </recommendedName>
</protein>
<evidence type="ECO:0000256" key="13">
    <source>
        <dbReference type="PROSITE-ProRule" id="PRU00221"/>
    </source>
</evidence>
<dbReference type="InterPro" id="IPR036322">
    <property type="entry name" value="WD40_repeat_dom_sf"/>
</dbReference>
<dbReference type="PRINTS" id="PR01850">
    <property type="entry name" value="GROUCHOFAMLY"/>
</dbReference>
<evidence type="ECO:0000256" key="12">
    <source>
        <dbReference type="ARBA" id="ARBA00093475"/>
    </source>
</evidence>
<keyword evidence="8" id="KW-0805">Transcription regulation</keyword>
<evidence type="ECO:0000256" key="3">
    <source>
        <dbReference type="ARBA" id="ARBA00005969"/>
    </source>
</evidence>
<evidence type="ECO:0000256" key="5">
    <source>
        <dbReference type="ARBA" id="ARBA00022553"/>
    </source>
</evidence>
<organism evidence="15">
    <name type="scientific">Equus asinus asinus</name>
    <dbReference type="NCBI Taxonomy" id="83772"/>
    <lineage>
        <taxon>Eukaryota</taxon>
        <taxon>Metazoa</taxon>
        <taxon>Chordata</taxon>
        <taxon>Craniata</taxon>
        <taxon>Vertebrata</taxon>
        <taxon>Euteleostomi</taxon>
        <taxon>Mammalia</taxon>
        <taxon>Eutheria</taxon>
        <taxon>Laurasiatheria</taxon>
        <taxon>Perissodactyla</taxon>
        <taxon>Equidae</taxon>
        <taxon>Equus</taxon>
    </lineage>
</organism>
<feature type="region of interest" description="Disordered" evidence="14">
    <location>
        <begin position="124"/>
        <end position="162"/>
    </location>
</feature>
<keyword evidence="6 13" id="KW-0853">WD repeat</keyword>
<evidence type="ECO:0000256" key="9">
    <source>
        <dbReference type="ARBA" id="ARBA00023163"/>
    </source>
</evidence>
<feature type="compositionally biased region" description="Basic and acidic residues" evidence="14">
    <location>
        <begin position="220"/>
        <end position="235"/>
    </location>
</feature>
<feature type="region of interest" description="Disordered" evidence="14">
    <location>
        <begin position="74"/>
        <end position="104"/>
    </location>
</feature>
<feature type="region of interest" description="Disordered" evidence="14">
    <location>
        <begin position="1"/>
        <end position="24"/>
    </location>
</feature>